<organism evidence="1 2">
    <name type="scientific">Coccomyxa viridis</name>
    <dbReference type="NCBI Taxonomy" id="1274662"/>
    <lineage>
        <taxon>Eukaryota</taxon>
        <taxon>Viridiplantae</taxon>
        <taxon>Chlorophyta</taxon>
        <taxon>core chlorophytes</taxon>
        <taxon>Trebouxiophyceae</taxon>
        <taxon>Trebouxiophyceae incertae sedis</taxon>
        <taxon>Coccomyxaceae</taxon>
        <taxon>Coccomyxa</taxon>
    </lineage>
</organism>
<dbReference type="EMBL" id="CAXHTA020000001">
    <property type="protein sequence ID" value="CAL5218662.1"/>
    <property type="molecule type" value="Genomic_DNA"/>
</dbReference>
<evidence type="ECO:0000313" key="2">
    <source>
        <dbReference type="Proteomes" id="UP001497392"/>
    </source>
</evidence>
<evidence type="ECO:0000313" key="1">
    <source>
        <dbReference type="EMBL" id="CAL5218662.1"/>
    </source>
</evidence>
<gene>
    <name evidence="1" type="primary">g367</name>
    <name evidence="1" type="ORF">VP750_LOCUS321</name>
</gene>
<sequence>MQNEVDIMSLPGGLISNIGSWLDDREVCNMEVASKAFYDALSRPGGTPRMKLVLRPNSEEDSPTDAPPRWWILRYSHIVYDDGGAGGFDAWPLLPSLLAACAPSTELKLSVSPGERLLATSTSITGRDPGLQLSSFWADLQQHLTYLRLWLRPGNAKAQLETIGTLTSLHVDLRRLSCSMHANKVSTNPPKP</sequence>
<dbReference type="Proteomes" id="UP001497392">
    <property type="component" value="Unassembled WGS sequence"/>
</dbReference>
<protein>
    <submittedName>
        <fullName evidence="1">G367 protein</fullName>
    </submittedName>
</protein>
<name>A0ABP1FKV8_9CHLO</name>
<accession>A0ABP1FKV8</accession>
<keyword evidence="2" id="KW-1185">Reference proteome</keyword>
<comment type="caution">
    <text evidence="1">The sequence shown here is derived from an EMBL/GenBank/DDBJ whole genome shotgun (WGS) entry which is preliminary data.</text>
</comment>
<proteinExistence type="predicted"/>
<reference evidence="1 2" key="1">
    <citation type="submission" date="2024-06" db="EMBL/GenBank/DDBJ databases">
        <authorList>
            <person name="Kraege A."/>
            <person name="Thomma B."/>
        </authorList>
    </citation>
    <scope>NUCLEOTIDE SEQUENCE [LARGE SCALE GENOMIC DNA]</scope>
</reference>